<dbReference type="InterPro" id="IPR001789">
    <property type="entry name" value="Sig_transdc_resp-reg_receiver"/>
</dbReference>
<dbReference type="SUPFAM" id="SSF52172">
    <property type="entry name" value="CheY-like"/>
    <property type="match status" value="1"/>
</dbReference>
<dbReference type="SMART" id="SM00448">
    <property type="entry name" value="REC"/>
    <property type="match status" value="1"/>
</dbReference>
<dbReference type="PANTHER" id="PTHR43228">
    <property type="entry name" value="TWO-COMPONENT RESPONSE REGULATOR"/>
    <property type="match status" value="1"/>
</dbReference>
<evidence type="ECO:0000259" key="2">
    <source>
        <dbReference type="PROSITE" id="PS50110"/>
    </source>
</evidence>
<proteinExistence type="predicted"/>
<feature type="modified residue" description="4-aspartylphosphate" evidence="1">
    <location>
        <position position="65"/>
    </location>
</feature>
<sequence>MEFAEAAGGKRNIRALVVDDDTTIRTIHCRLLQNLGIQDLDVAINGKEAIDIHCSGRNFHLILMDLEMPIINGIEATKQLRAMGVRSTIAGVSTWSSEQRVQEFMQAGLDDYQAKPLTSAKLISILNKINIK</sequence>
<protein>
    <recommendedName>
        <fullName evidence="2">Response regulatory domain-containing protein</fullName>
    </recommendedName>
</protein>
<feature type="domain" description="Response regulatory" evidence="2">
    <location>
        <begin position="14"/>
        <end position="130"/>
    </location>
</feature>
<dbReference type="AlphaFoldDB" id="A0A2C9UNY4"/>
<keyword evidence="1" id="KW-0597">Phosphoprotein</keyword>
<evidence type="ECO:0000313" key="3">
    <source>
        <dbReference type="EMBL" id="OAY32745.1"/>
    </source>
</evidence>
<comment type="caution">
    <text evidence="3">The sequence shown here is derived from an EMBL/GenBank/DDBJ whole genome shotgun (WGS) entry which is preliminary data.</text>
</comment>
<dbReference type="CDD" id="cd17546">
    <property type="entry name" value="REC_hyHK_CKI1_RcsC-like"/>
    <property type="match status" value="1"/>
</dbReference>
<dbReference type="OrthoDB" id="21225at2759"/>
<evidence type="ECO:0000313" key="4">
    <source>
        <dbReference type="Proteomes" id="UP000091857"/>
    </source>
</evidence>
<dbReference type="InterPro" id="IPR011006">
    <property type="entry name" value="CheY-like_superfamily"/>
</dbReference>
<dbReference type="PROSITE" id="PS50110">
    <property type="entry name" value="RESPONSE_REGULATORY"/>
    <property type="match status" value="1"/>
</dbReference>
<dbReference type="GO" id="GO:0000160">
    <property type="term" value="P:phosphorelay signal transduction system"/>
    <property type="evidence" value="ECO:0007669"/>
    <property type="project" value="InterPro"/>
</dbReference>
<dbReference type="PANTHER" id="PTHR43228:SF12">
    <property type="entry name" value="TWO-COMPONENT RESPONSE REGULATOR 24"/>
    <property type="match status" value="1"/>
</dbReference>
<organism evidence="3 4">
    <name type="scientific">Manihot esculenta</name>
    <name type="common">Cassava</name>
    <name type="synonym">Jatropha manihot</name>
    <dbReference type="NCBI Taxonomy" id="3983"/>
    <lineage>
        <taxon>Eukaryota</taxon>
        <taxon>Viridiplantae</taxon>
        <taxon>Streptophyta</taxon>
        <taxon>Embryophyta</taxon>
        <taxon>Tracheophyta</taxon>
        <taxon>Spermatophyta</taxon>
        <taxon>Magnoliopsida</taxon>
        <taxon>eudicotyledons</taxon>
        <taxon>Gunneridae</taxon>
        <taxon>Pentapetalae</taxon>
        <taxon>rosids</taxon>
        <taxon>fabids</taxon>
        <taxon>Malpighiales</taxon>
        <taxon>Euphorbiaceae</taxon>
        <taxon>Crotonoideae</taxon>
        <taxon>Manihoteae</taxon>
        <taxon>Manihot</taxon>
    </lineage>
</organism>
<dbReference type="Gramene" id="Manes.13G042900.1.v8.1">
    <property type="protein sequence ID" value="Manes.13G042900.1.v8.1.CDS"/>
    <property type="gene ID" value="Manes.13G042900.v8.1"/>
</dbReference>
<keyword evidence="4" id="KW-1185">Reference proteome</keyword>
<dbReference type="EMBL" id="CM004399">
    <property type="protein sequence ID" value="OAY32745.1"/>
    <property type="molecule type" value="Genomic_DNA"/>
</dbReference>
<dbReference type="Gene3D" id="3.40.50.2300">
    <property type="match status" value="1"/>
</dbReference>
<evidence type="ECO:0000256" key="1">
    <source>
        <dbReference type="PROSITE-ProRule" id="PRU00169"/>
    </source>
</evidence>
<name>A0A2C9UNY4_MANES</name>
<dbReference type="InterPro" id="IPR052048">
    <property type="entry name" value="ST_Response_Regulator"/>
</dbReference>
<dbReference type="STRING" id="3983.A0A2C9UNY4"/>
<gene>
    <name evidence="3" type="ORF">MANES_13G042900v8</name>
</gene>
<accession>A0A2C9UNY4</accession>
<dbReference type="Proteomes" id="UP000091857">
    <property type="component" value="Chromosome 13"/>
</dbReference>
<dbReference type="Pfam" id="PF00072">
    <property type="entry name" value="Response_reg"/>
    <property type="match status" value="1"/>
</dbReference>
<reference evidence="4" key="1">
    <citation type="journal article" date="2016" name="Nat. Biotechnol.">
        <title>Sequencing wild and cultivated cassava and related species reveals extensive interspecific hybridization and genetic diversity.</title>
        <authorList>
            <person name="Bredeson J.V."/>
            <person name="Lyons J.B."/>
            <person name="Prochnik S.E."/>
            <person name="Wu G.A."/>
            <person name="Ha C.M."/>
            <person name="Edsinger-Gonzales E."/>
            <person name="Grimwood J."/>
            <person name="Schmutz J."/>
            <person name="Rabbi I.Y."/>
            <person name="Egesi C."/>
            <person name="Nauluvula P."/>
            <person name="Lebot V."/>
            <person name="Ndunguru J."/>
            <person name="Mkamilo G."/>
            <person name="Bart R.S."/>
            <person name="Setter T.L."/>
            <person name="Gleadow R.M."/>
            <person name="Kulakow P."/>
            <person name="Ferguson M.E."/>
            <person name="Rounsley S."/>
            <person name="Rokhsar D.S."/>
        </authorList>
    </citation>
    <scope>NUCLEOTIDE SEQUENCE [LARGE SCALE GENOMIC DNA]</scope>
    <source>
        <strain evidence="4">cv. AM560-2</strain>
    </source>
</reference>